<evidence type="ECO:0000256" key="2">
    <source>
        <dbReference type="ARBA" id="ARBA00022763"/>
    </source>
</evidence>
<proteinExistence type="predicted"/>
<evidence type="ECO:0000313" key="10">
    <source>
        <dbReference type="EMBL" id="ART80523.1"/>
    </source>
</evidence>
<dbReference type="FunFam" id="1.10.340.30:FF:000009">
    <property type="entry name" value="DNA-3-methyladenine glycosylase I"/>
    <property type="match status" value="1"/>
</dbReference>
<dbReference type="PANTHER" id="PTHR30037:SF4">
    <property type="entry name" value="DNA-3-METHYLADENINE GLYCOSYLASE I"/>
    <property type="match status" value="1"/>
</dbReference>
<dbReference type="KEGG" id="ocm:CBP12_10525"/>
<dbReference type="GO" id="GO:0008725">
    <property type="term" value="F:DNA-3-methyladenine glycosylase activity"/>
    <property type="evidence" value="ECO:0007669"/>
    <property type="project" value="UniProtKB-EC"/>
</dbReference>
<keyword evidence="10" id="KW-0326">Glycosidase</keyword>
<evidence type="ECO:0000256" key="9">
    <source>
        <dbReference type="PIRSR" id="PIRSR604597-1"/>
    </source>
</evidence>
<evidence type="ECO:0000256" key="3">
    <source>
        <dbReference type="ARBA" id="ARBA00022801"/>
    </source>
</evidence>
<keyword evidence="4 9" id="KW-0862">Zinc</keyword>
<evidence type="ECO:0000256" key="7">
    <source>
        <dbReference type="ARBA" id="ARBA00057608"/>
    </source>
</evidence>
<dbReference type="OrthoDB" id="9807664at2"/>
<name>A0A1Y0CYW0_9GAMM</name>
<dbReference type="EMBL" id="CP021376">
    <property type="protein sequence ID" value="ART80523.1"/>
    <property type="molecule type" value="Genomic_DNA"/>
</dbReference>
<keyword evidence="5" id="KW-0234">DNA repair</keyword>
<feature type="binding site" evidence="9">
    <location>
        <position position="176"/>
    </location>
    <ligand>
        <name>Zn(2+)</name>
        <dbReference type="ChEBI" id="CHEBI:29105"/>
    </ligand>
</feature>
<dbReference type="InterPro" id="IPR052891">
    <property type="entry name" value="DNA-3mA_glycosylase"/>
</dbReference>
<evidence type="ECO:0000256" key="1">
    <source>
        <dbReference type="ARBA" id="ARBA00022723"/>
    </source>
</evidence>
<dbReference type="AlphaFoldDB" id="A0A1Y0CYW0"/>
<evidence type="ECO:0000313" key="11">
    <source>
        <dbReference type="Proteomes" id="UP000243793"/>
    </source>
</evidence>
<comment type="function">
    <text evidence="7">Hydrolysis of the deoxyribose N-glycosidic bond to excise 3-methyladenine from the damaged DNA polymer formed by alkylation lesions.</text>
</comment>
<feature type="binding site" evidence="9">
    <location>
        <position position="180"/>
    </location>
    <ligand>
        <name>Zn(2+)</name>
        <dbReference type="ChEBI" id="CHEBI:29105"/>
    </ligand>
</feature>
<dbReference type="EC" id="3.2.2.20" evidence="8"/>
<dbReference type="Gene3D" id="1.10.340.30">
    <property type="entry name" value="Hypothetical protein, domain 2"/>
    <property type="match status" value="1"/>
</dbReference>
<dbReference type="Proteomes" id="UP000243793">
    <property type="component" value="Chromosome"/>
</dbReference>
<evidence type="ECO:0000256" key="4">
    <source>
        <dbReference type="ARBA" id="ARBA00022833"/>
    </source>
</evidence>
<keyword evidence="3" id="KW-0378">Hydrolase</keyword>
<dbReference type="InterPro" id="IPR004597">
    <property type="entry name" value="Tag"/>
</dbReference>
<accession>A0A1Y0CYW0</accession>
<reference evidence="11" key="1">
    <citation type="submission" date="2017-05" db="EMBL/GenBank/DDBJ databases">
        <authorList>
            <person name="Sung H."/>
        </authorList>
    </citation>
    <scope>NUCLEOTIDE SEQUENCE [LARGE SCALE GENOMIC DNA]</scope>
    <source>
        <strain evidence="11">AMac2203</strain>
    </source>
</reference>
<dbReference type="GO" id="GO:0006284">
    <property type="term" value="P:base-excision repair"/>
    <property type="evidence" value="ECO:0007669"/>
    <property type="project" value="InterPro"/>
</dbReference>
<dbReference type="GO" id="GO:0046872">
    <property type="term" value="F:metal ion binding"/>
    <property type="evidence" value="ECO:0007669"/>
    <property type="project" value="UniProtKB-KW"/>
</dbReference>
<comment type="catalytic activity">
    <reaction evidence="6">
        <text>Hydrolysis of alkylated DNA, releasing 3-methyladenine.</text>
        <dbReference type="EC" id="3.2.2.20"/>
    </reaction>
</comment>
<sequence length="189" mass="21695">MLVRCAWVNDDPRYQAYHDFEWGVPEYDSRALFEKLCLDGQQAGLSWFTILCKIPHYRAAFANFDPCLIAEFDEQDVARLMNDSGIVRNRLKIRSVITNARAYRLMQQQGINFSGWLWQFVNGSPIVNHWASPEQVPTSTPESQAMAKALKKQGFSFVGETICYAFMQATGMVNDHLLRCHCHPNNDNL</sequence>
<protein>
    <recommendedName>
        <fullName evidence="8">DNA-3-methyladenine glycosylase I</fullName>
        <ecNumber evidence="8">3.2.2.20</ecNumber>
    </recommendedName>
</protein>
<organism evidence="10 11">
    <name type="scientific">Oceanisphaera avium</name>
    <dbReference type="NCBI Taxonomy" id="1903694"/>
    <lineage>
        <taxon>Bacteria</taxon>
        <taxon>Pseudomonadati</taxon>
        <taxon>Pseudomonadota</taxon>
        <taxon>Gammaproteobacteria</taxon>
        <taxon>Aeromonadales</taxon>
        <taxon>Aeromonadaceae</taxon>
        <taxon>Oceanisphaera</taxon>
    </lineage>
</organism>
<dbReference type="PANTHER" id="PTHR30037">
    <property type="entry name" value="DNA-3-METHYLADENINE GLYCOSYLASE 1"/>
    <property type="match status" value="1"/>
</dbReference>
<evidence type="ECO:0000256" key="5">
    <source>
        <dbReference type="ARBA" id="ARBA00023204"/>
    </source>
</evidence>
<gene>
    <name evidence="10" type="ORF">CBP12_10525</name>
</gene>
<feature type="binding site" evidence="9">
    <location>
        <position position="18"/>
    </location>
    <ligand>
        <name>Zn(2+)</name>
        <dbReference type="ChEBI" id="CHEBI:29105"/>
    </ligand>
</feature>
<keyword evidence="2" id="KW-0227">DNA damage</keyword>
<evidence type="ECO:0000256" key="8">
    <source>
        <dbReference type="ARBA" id="ARBA00066766"/>
    </source>
</evidence>
<dbReference type="InterPro" id="IPR005019">
    <property type="entry name" value="Adenine_glyco"/>
</dbReference>
<dbReference type="Pfam" id="PF03352">
    <property type="entry name" value="Adenine_glyco"/>
    <property type="match status" value="1"/>
</dbReference>
<dbReference type="SUPFAM" id="SSF48150">
    <property type="entry name" value="DNA-glycosylase"/>
    <property type="match status" value="1"/>
</dbReference>
<dbReference type="InterPro" id="IPR011257">
    <property type="entry name" value="DNA_glycosylase"/>
</dbReference>
<feature type="binding site" evidence="9">
    <location>
        <position position="5"/>
    </location>
    <ligand>
        <name>Zn(2+)</name>
        <dbReference type="ChEBI" id="CHEBI:29105"/>
    </ligand>
</feature>
<dbReference type="NCBIfam" id="TIGR00624">
    <property type="entry name" value="tag"/>
    <property type="match status" value="1"/>
</dbReference>
<keyword evidence="11" id="KW-1185">Reference proteome</keyword>
<keyword evidence="1 9" id="KW-0479">Metal-binding</keyword>
<dbReference type="RefSeq" id="WP_086964390.1">
    <property type="nucleotide sequence ID" value="NZ_CP021376.1"/>
</dbReference>
<evidence type="ECO:0000256" key="6">
    <source>
        <dbReference type="ARBA" id="ARBA00052558"/>
    </source>
</evidence>